<dbReference type="Pfam" id="PF00364">
    <property type="entry name" value="Biotin_lipoyl"/>
    <property type="match status" value="1"/>
</dbReference>
<keyword evidence="1" id="KW-0092">Biotin</keyword>
<dbReference type="CDD" id="cd06850">
    <property type="entry name" value="biotinyl_domain"/>
    <property type="match status" value="1"/>
</dbReference>
<accession>A0A916U918</accession>
<dbReference type="PANTHER" id="PTHR45266">
    <property type="entry name" value="OXALOACETATE DECARBOXYLASE ALPHA CHAIN"/>
    <property type="match status" value="1"/>
</dbReference>
<reference evidence="3" key="1">
    <citation type="journal article" date="2014" name="Int. J. Syst. Evol. Microbiol.">
        <title>Complete genome sequence of Corynebacterium casei LMG S-19264T (=DSM 44701T), isolated from a smear-ripened cheese.</title>
        <authorList>
            <consortium name="US DOE Joint Genome Institute (JGI-PGF)"/>
            <person name="Walter F."/>
            <person name="Albersmeier A."/>
            <person name="Kalinowski J."/>
            <person name="Ruckert C."/>
        </authorList>
    </citation>
    <scope>NUCLEOTIDE SEQUENCE</scope>
    <source>
        <strain evidence="3">CGMCC 1.12919</strain>
    </source>
</reference>
<comment type="caution">
    <text evidence="3">The sequence shown here is derived from an EMBL/GenBank/DDBJ whole genome shotgun (WGS) entry which is preliminary data.</text>
</comment>
<dbReference type="PROSITE" id="PS50968">
    <property type="entry name" value="BIOTINYL_LIPOYL"/>
    <property type="match status" value="1"/>
</dbReference>
<proteinExistence type="predicted"/>
<evidence type="ECO:0000259" key="2">
    <source>
        <dbReference type="PROSITE" id="PS50968"/>
    </source>
</evidence>
<protein>
    <submittedName>
        <fullName evidence="3">Acetyl-CoA carboxylase biotin carboxyl carrier protein subunit</fullName>
    </submittedName>
</protein>
<dbReference type="InterPro" id="IPR011053">
    <property type="entry name" value="Single_hybrid_motif"/>
</dbReference>
<organism evidence="3 4">
    <name type="scientific">Chelatococcus reniformis</name>
    <dbReference type="NCBI Taxonomy" id="1494448"/>
    <lineage>
        <taxon>Bacteria</taxon>
        <taxon>Pseudomonadati</taxon>
        <taxon>Pseudomonadota</taxon>
        <taxon>Alphaproteobacteria</taxon>
        <taxon>Hyphomicrobiales</taxon>
        <taxon>Chelatococcaceae</taxon>
        <taxon>Chelatococcus</taxon>
    </lineage>
</organism>
<gene>
    <name evidence="3" type="primary">accB</name>
    <name evidence="3" type="ORF">GCM10010994_24520</name>
</gene>
<dbReference type="InterPro" id="IPR000089">
    <property type="entry name" value="Biotin_lipoyl"/>
</dbReference>
<name>A0A916U918_9HYPH</name>
<dbReference type="FunFam" id="2.40.50.100:FF:000003">
    <property type="entry name" value="Acetyl-CoA carboxylase biotin carboxyl carrier protein"/>
    <property type="match status" value="1"/>
</dbReference>
<dbReference type="InterPro" id="IPR050709">
    <property type="entry name" value="Biotin_Carboxyl_Carrier/Decarb"/>
</dbReference>
<dbReference type="AlphaFoldDB" id="A0A916U918"/>
<dbReference type="EMBL" id="BMGG01000004">
    <property type="protein sequence ID" value="GGC64997.1"/>
    <property type="molecule type" value="Genomic_DNA"/>
</dbReference>
<feature type="domain" description="Lipoyl-binding" evidence="2">
    <location>
        <begin position="1"/>
        <end position="70"/>
    </location>
</feature>
<dbReference type="PANTHER" id="PTHR45266:SF3">
    <property type="entry name" value="OXALOACETATE DECARBOXYLASE ALPHA CHAIN"/>
    <property type="match status" value="1"/>
</dbReference>
<dbReference type="SUPFAM" id="SSF51230">
    <property type="entry name" value="Single hybrid motif"/>
    <property type="match status" value="1"/>
</dbReference>
<dbReference type="RefSeq" id="WP_188609450.1">
    <property type="nucleotide sequence ID" value="NZ_BMGG01000004.1"/>
</dbReference>
<sequence length="70" mass="7549">MKKIASPMAGTVWKIVKAPGDAVDYGDTVMILESMKMEIAVEADNRGTVAKILVEEGEVVDQDTPLIELS</sequence>
<dbReference type="Gene3D" id="2.40.50.100">
    <property type="match status" value="1"/>
</dbReference>
<evidence type="ECO:0000256" key="1">
    <source>
        <dbReference type="ARBA" id="ARBA00023267"/>
    </source>
</evidence>
<keyword evidence="4" id="KW-1185">Reference proteome</keyword>
<evidence type="ECO:0000313" key="4">
    <source>
        <dbReference type="Proteomes" id="UP000637002"/>
    </source>
</evidence>
<dbReference type="Proteomes" id="UP000637002">
    <property type="component" value="Unassembled WGS sequence"/>
</dbReference>
<reference evidence="3" key="2">
    <citation type="submission" date="2020-09" db="EMBL/GenBank/DDBJ databases">
        <authorList>
            <person name="Sun Q."/>
            <person name="Zhou Y."/>
        </authorList>
    </citation>
    <scope>NUCLEOTIDE SEQUENCE</scope>
    <source>
        <strain evidence="3">CGMCC 1.12919</strain>
    </source>
</reference>
<evidence type="ECO:0000313" key="3">
    <source>
        <dbReference type="EMBL" id="GGC64997.1"/>
    </source>
</evidence>